<dbReference type="RefSeq" id="WP_244509724.1">
    <property type="nucleotide sequence ID" value="NZ_FOAD01000010.1"/>
</dbReference>
<dbReference type="InterPro" id="IPR016032">
    <property type="entry name" value="Sig_transdc_resp-reg_C-effctor"/>
</dbReference>
<keyword evidence="2" id="KW-0804">Transcription</keyword>
<organism evidence="5 6">
    <name type="scientific">Haloferax larsenii</name>
    <dbReference type="NCBI Taxonomy" id="302484"/>
    <lineage>
        <taxon>Archaea</taxon>
        <taxon>Methanobacteriati</taxon>
        <taxon>Methanobacteriota</taxon>
        <taxon>Stenosarchaea group</taxon>
        <taxon>Halobacteria</taxon>
        <taxon>Halobacteriales</taxon>
        <taxon>Haloferacaceae</taxon>
        <taxon>Haloferax</taxon>
    </lineage>
</organism>
<dbReference type="AlphaFoldDB" id="A0A1H7TSA1"/>
<dbReference type="Pfam" id="PF24278">
    <property type="entry name" value="HVO_0513_N"/>
    <property type="match status" value="1"/>
</dbReference>
<dbReference type="PANTHER" id="PTHR34236:SF1">
    <property type="entry name" value="DIMETHYL SULFOXIDE REDUCTASE TRANSCRIPTIONAL ACTIVATOR"/>
    <property type="match status" value="1"/>
</dbReference>
<dbReference type="InterPro" id="IPR036388">
    <property type="entry name" value="WH-like_DNA-bd_sf"/>
</dbReference>
<dbReference type="GO" id="GO:0003677">
    <property type="term" value="F:DNA binding"/>
    <property type="evidence" value="ECO:0007669"/>
    <property type="project" value="InterPro"/>
</dbReference>
<dbReference type="PANTHER" id="PTHR34236">
    <property type="entry name" value="DIMETHYL SULFOXIDE REDUCTASE TRANSCRIPTIONAL ACTIVATOR"/>
    <property type="match status" value="1"/>
</dbReference>
<dbReference type="InterPro" id="IPR056493">
    <property type="entry name" value="HVO_0513_N"/>
</dbReference>
<protein>
    <submittedName>
        <fullName evidence="5">Predicted DNA binding protein, contains HTH domain</fullName>
    </submittedName>
</protein>
<evidence type="ECO:0000313" key="6">
    <source>
        <dbReference type="Proteomes" id="UP000183894"/>
    </source>
</evidence>
<evidence type="ECO:0000259" key="4">
    <source>
        <dbReference type="Pfam" id="PF24278"/>
    </source>
</evidence>
<reference evidence="5 6" key="1">
    <citation type="submission" date="2016-10" db="EMBL/GenBank/DDBJ databases">
        <authorList>
            <person name="de Groot N.N."/>
        </authorList>
    </citation>
    <scope>NUCLEOTIDE SEQUENCE [LARGE SCALE GENOMIC DNA]</scope>
    <source>
        <strain evidence="5 6">CDM_5</strain>
    </source>
</reference>
<dbReference type="EMBL" id="FOAD01000010">
    <property type="protein sequence ID" value="SEL87399.1"/>
    <property type="molecule type" value="Genomic_DNA"/>
</dbReference>
<keyword evidence="1" id="KW-0805">Transcription regulation</keyword>
<dbReference type="Gene3D" id="1.10.10.10">
    <property type="entry name" value="Winged helix-like DNA-binding domain superfamily/Winged helix DNA-binding domain"/>
    <property type="match status" value="1"/>
</dbReference>
<sequence length="244" mass="27644">MSKLSFDWNLHIDVASLGEAYLYTTRETVILMKSVTLEITVEGGFHPANQLLAADPSIIRESLHYVTILKDGTIVLLYHLRGALDKVRTYLTDHEEVISCDVPESEDGLVYIHGRPIEPVRDFFSLARTHGIVFETPITHTDRGLRITLSGEEQTLHRVISEIPSDIELTLLRKGERKPRESDIISLLTERQMEVLTVAVEEGYYETPRGTTHEKIATQLGVATTTVSEHLRKIERRVFSALVR</sequence>
<dbReference type="GO" id="GO:0006355">
    <property type="term" value="P:regulation of DNA-templated transcription"/>
    <property type="evidence" value="ECO:0007669"/>
    <property type="project" value="InterPro"/>
</dbReference>
<evidence type="ECO:0000256" key="1">
    <source>
        <dbReference type="ARBA" id="ARBA00023015"/>
    </source>
</evidence>
<evidence type="ECO:0000259" key="3">
    <source>
        <dbReference type="Pfam" id="PF04967"/>
    </source>
</evidence>
<name>A0A1H7TSA1_HALLR</name>
<gene>
    <name evidence="5" type="ORF">SAMN04488691_11029</name>
</gene>
<accession>A0A1H7TSA1</accession>
<proteinExistence type="predicted"/>
<dbReference type="Proteomes" id="UP000183894">
    <property type="component" value="Unassembled WGS sequence"/>
</dbReference>
<evidence type="ECO:0000256" key="2">
    <source>
        <dbReference type="ARBA" id="ARBA00023163"/>
    </source>
</evidence>
<feature type="domain" description="HVO-0513-like N-terminal" evidence="4">
    <location>
        <begin position="46"/>
        <end position="176"/>
    </location>
</feature>
<dbReference type="InterPro" id="IPR007050">
    <property type="entry name" value="HTH_bacterioopsin"/>
</dbReference>
<feature type="domain" description="HTH bat-type" evidence="3">
    <location>
        <begin position="188"/>
        <end position="239"/>
    </location>
</feature>
<dbReference type="SUPFAM" id="SSF46894">
    <property type="entry name" value="C-terminal effector domain of the bipartite response regulators"/>
    <property type="match status" value="1"/>
</dbReference>
<dbReference type="Pfam" id="PF04967">
    <property type="entry name" value="HTH_10"/>
    <property type="match status" value="1"/>
</dbReference>
<evidence type="ECO:0000313" key="5">
    <source>
        <dbReference type="EMBL" id="SEL87399.1"/>
    </source>
</evidence>